<dbReference type="AlphaFoldDB" id="A0AAV1TI59"/>
<evidence type="ECO:0000256" key="1">
    <source>
        <dbReference type="SAM" id="MobiDB-lite"/>
    </source>
</evidence>
<dbReference type="Proteomes" id="UP001162060">
    <property type="component" value="Unassembled WGS sequence"/>
</dbReference>
<protein>
    <submittedName>
        <fullName evidence="2">Uncharacterized protein</fullName>
    </submittedName>
</protein>
<reference evidence="2" key="1">
    <citation type="submission" date="2024-01" db="EMBL/GenBank/DDBJ databases">
        <authorList>
            <person name="Webb A."/>
        </authorList>
    </citation>
    <scope>NUCLEOTIDE SEQUENCE</scope>
    <source>
        <strain evidence="2">Pm1</strain>
    </source>
</reference>
<name>A0AAV1TI59_9STRA</name>
<accession>A0AAV1TI59</accession>
<evidence type="ECO:0000313" key="2">
    <source>
        <dbReference type="EMBL" id="CAK7921544.1"/>
    </source>
</evidence>
<evidence type="ECO:0000313" key="3">
    <source>
        <dbReference type="Proteomes" id="UP001162060"/>
    </source>
</evidence>
<gene>
    <name evidence="2" type="ORF">PM001_LOCUS7195</name>
</gene>
<feature type="region of interest" description="Disordered" evidence="1">
    <location>
        <begin position="1"/>
        <end position="25"/>
    </location>
</feature>
<sequence length="86" mass="9652">MIKPVQSKDAWDPSDSYQVPPSRLPHLDIPPPSYLPLYNATTQPISPIQTMPRPAPLHFQPLQVSPVQSPSLQILLSRRWLPPAPL</sequence>
<proteinExistence type="predicted"/>
<comment type="caution">
    <text evidence="2">The sequence shown here is derived from an EMBL/GenBank/DDBJ whole genome shotgun (WGS) entry which is preliminary data.</text>
</comment>
<dbReference type="EMBL" id="CAKLBY020000058">
    <property type="protein sequence ID" value="CAK7921544.1"/>
    <property type="molecule type" value="Genomic_DNA"/>
</dbReference>
<organism evidence="2 3">
    <name type="scientific">Peronospora matthiolae</name>
    <dbReference type="NCBI Taxonomy" id="2874970"/>
    <lineage>
        <taxon>Eukaryota</taxon>
        <taxon>Sar</taxon>
        <taxon>Stramenopiles</taxon>
        <taxon>Oomycota</taxon>
        <taxon>Peronosporomycetes</taxon>
        <taxon>Peronosporales</taxon>
        <taxon>Peronosporaceae</taxon>
        <taxon>Peronospora</taxon>
    </lineage>
</organism>